<dbReference type="Proteomes" id="UP000717328">
    <property type="component" value="Unassembled WGS sequence"/>
</dbReference>
<sequence length="178" mass="19349">MFKFDFAIDDVDVDPELSSQLSSIQIGGEEAKNDSPEDEEHDAGFTELTVDQLLGHLPHVISYSPLVVPILSDQKDLQQVTLARRDLFDARFQLIAQEEAPTSSNSALQAEGVVQPGPSALAFVEAPSDLVPGVYEGGLKTWECALDLAGHLAAERLSARGKRVLEVLCFPDPQLHLD</sequence>
<accession>A0A9P7FNK6</accession>
<keyword evidence="2" id="KW-1185">Reference proteome</keyword>
<dbReference type="InterPro" id="IPR029063">
    <property type="entry name" value="SAM-dependent_MTases_sf"/>
</dbReference>
<evidence type="ECO:0000313" key="1">
    <source>
        <dbReference type="EMBL" id="KAG5633979.1"/>
    </source>
</evidence>
<protein>
    <submittedName>
        <fullName evidence="1">Uncharacterized protein</fullName>
    </submittedName>
</protein>
<gene>
    <name evidence="1" type="ORF">H0H81_004086</name>
</gene>
<organism evidence="1 2">
    <name type="scientific">Sphagnurus paluster</name>
    <dbReference type="NCBI Taxonomy" id="117069"/>
    <lineage>
        <taxon>Eukaryota</taxon>
        <taxon>Fungi</taxon>
        <taxon>Dikarya</taxon>
        <taxon>Basidiomycota</taxon>
        <taxon>Agaricomycotina</taxon>
        <taxon>Agaricomycetes</taxon>
        <taxon>Agaricomycetidae</taxon>
        <taxon>Agaricales</taxon>
        <taxon>Tricholomatineae</taxon>
        <taxon>Lyophyllaceae</taxon>
        <taxon>Sphagnurus</taxon>
    </lineage>
</organism>
<comment type="caution">
    <text evidence="1">The sequence shown here is derived from an EMBL/GenBank/DDBJ whole genome shotgun (WGS) entry which is preliminary data.</text>
</comment>
<dbReference type="OrthoDB" id="1723750at2759"/>
<reference evidence="1" key="2">
    <citation type="submission" date="2021-10" db="EMBL/GenBank/DDBJ databases">
        <title>Phylogenomics reveals ancestral predisposition of the termite-cultivated fungus Termitomyces towards a domesticated lifestyle.</title>
        <authorList>
            <person name="Auxier B."/>
            <person name="Grum-Grzhimaylo A."/>
            <person name="Cardenas M.E."/>
            <person name="Lodge J.D."/>
            <person name="Laessoe T."/>
            <person name="Pedersen O."/>
            <person name="Smith M.E."/>
            <person name="Kuyper T.W."/>
            <person name="Franco-Molano E.A."/>
            <person name="Baroni T.J."/>
            <person name="Aanen D.K."/>
        </authorList>
    </citation>
    <scope>NUCLEOTIDE SEQUENCE</scope>
    <source>
        <strain evidence="1">D49</strain>
    </source>
</reference>
<reference evidence="1" key="1">
    <citation type="submission" date="2021-02" db="EMBL/GenBank/DDBJ databases">
        <authorList>
            <person name="Nieuwenhuis M."/>
            <person name="Van De Peppel L.J.J."/>
        </authorList>
    </citation>
    <scope>NUCLEOTIDE SEQUENCE</scope>
    <source>
        <strain evidence="1">D49</strain>
    </source>
</reference>
<proteinExistence type="predicted"/>
<dbReference type="Gene3D" id="3.40.50.150">
    <property type="entry name" value="Vaccinia Virus protein VP39"/>
    <property type="match status" value="1"/>
</dbReference>
<dbReference type="AlphaFoldDB" id="A0A9P7FNK6"/>
<name>A0A9P7FNK6_9AGAR</name>
<dbReference type="EMBL" id="JABCKI010006764">
    <property type="protein sequence ID" value="KAG5633979.1"/>
    <property type="molecule type" value="Genomic_DNA"/>
</dbReference>
<evidence type="ECO:0000313" key="2">
    <source>
        <dbReference type="Proteomes" id="UP000717328"/>
    </source>
</evidence>